<name>M2PDA3_CERS8</name>
<organism evidence="7 8">
    <name type="scientific">Ceriporiopsis subvermispora (strain B)</name>
    <name type="common">White-rot fungus</name>
    <name type="synonym">Gelatoporia subvermispora</name>
    <dbReference type="NCBI Taxonomy" id="914234"/>
    <lineage>
        <taxon>Eukaryota</taxon>
        <taxon>Fungi</taxon>
        <taxon>Dikarya</taxon>
        <taxon>Basidiomycota</taxon>
        <taxon>Agaricomycotina</taxon>
        <taxon>Agaricomycetes</taxon>
        <taxon>Polyporales</taxon>
        <taxon>Gelatoporiaceae</taxon>
        <taxon>Gelatoporia</taxon>
    </lineage>
</organism>
<feature type="compositionally biased region" description="Basic residues" evidence="4">
    <location>
        <begin position="725"/>
        <end position="736"/>
    </location>
</feature>
<keyword evidence="8" id="KW-1185">Reference proteome</keyword>
<evidence type="ECO:0000256" key="3">
    <source>
        <dbReference type="ARBA" id="ARBA00022737"/>
    </source>
</evidence>
<feature type="compositionally biased region" description="Polar residues" evidence="4">
    <location>
        <begin position="479"/>
        <end position="491"/>
    </location>
</feature>
<keyword evidence="2" id="KW-0853">WD repeat</keyword>
<feature type="domain" description="MIOS-like alpha-solenoid" evidence="6">
    <location>
        <begin position="769"/>
        <end position="904"/>
    </location>
</feature>
<keyword evidence="3" id="KW-0677">Repeat</keyword>
<comment type="similarity">
    <text evidence="1">Belongs to the WD repeat mio family.</text>
</comment>
<feature type="compositionally biased region" description="Low complexity" evidence="4">
    <location>
        <begin position="350"/>
        <end position="361"/>
    </location>
</feature>
<dbReference type="EMBL" id="KB445805">
    <property type="protein sequence ID" value="EMD33754.1"/>
    <property type="molecule type" value="Genomic_DNA"/>
</dbReference>
<dbReference type="PANTHER" id="PTHR16453:SF9">
    <property type="entry name" value="GATOR COMPLEX PROTEIN MIOS"/>
    <property type="match status" value="1"/>
</dbReference>
<evidence type="ECO:0000313" key="8">
    <source>
        <dbReference type="Proteomes" id="UP000016930"/>
    </source>
</evidence>
<sequence>MGTQADKRILWHPRHENKFVVGGGSQITLYEWLPESIEIRQLTSHLDLSLMKCFAWSPDANLDDLVAVGLTNGKVDLIRLEATKYTRNHILSSGPSVTLPLRTSRACNAISFSSADPNILATGLEKARNDSSLVIWDVQAALPVLTLKPAVPPAISMAGSQNNRSQSSSSSRGDPRTVTQYVTAETVSSVSFLPQSKHLLLAGVSNRSLRLFDSRHSQNPSSSVSCRVQGIATDLLDMHRVACYGEGVITILDTRRLSQPLLTFTEKDAAADGERVPPTASIASLEFSSIRRGILASLGKDAHHVRFWDLRQAEAVELSTPDGDGSRDSSQSRRAPRSSWANPSSMLPWGATTSSNTATAAEGGANAPYNLVLADTRHTKNFSRPIVSFALVPSTYPCPLTSNVLVANKHGDLELYAVHDTPKHTPWSARGDIAIGTGRSYRIIPGIRDLEPPPEPWDIIAQPSLPQSQAHSVDRYSGRAQSAPRNRTLSGTPPPLFGRGDEEGFPALNPPPSAASEAGVMMRRGRSRTYSPAATLRSLQFEYNAVARSDLAHAMETPATEARRGLAWNGASFGGSNGRHLHHKQRGSTTSLVKHDLRGQSIRQVVADDISMVMRRRVIKGYGLINPRHNSIVVKETSPDEVTLPEVWLWINHAEEALCWPSPKHDGYNFAYQGLQGIWEGFKPVQTQPSAPPTTPRMPPRALLDIPVTPTIASLSLEAKQGRSTSRHGSRRRSHHSAAVPDDFVAAVLAINARNGIERPSWRPLVATNRLPQRQLALQLCGWSLAEDDLAHAIRRWEKEERFSQAACWLVFTGQHKAAVELLMRSADETHHMMSGMLAALTPSSSNIIMKNPELIEHCERLIVRLQDPYLRAMLSYLTVGDWTEVLQEDSLPLRERLAIAFQFLDDRELSPYLRRVKERCCLDGDIEGLIVTGLTHAGMDVLQAYVDITGDVQSAAILSSLSPFRAHDARAARWLDTYRDLLDGWKLFHHRCQFDIDRGKVLQKAVQGGDLPPFEWAPRQILIRCNYCNKPMDPPFSTANTPRPTACPNCARPLPKCCICLMTLDIAPTAGRNHFPTYIDPGDTMNEALVFCQTCRHGGHASHILQWFYSEDRSRAHGTCPVAGCDCRC</sequence>
<dbReference type="Pfam" id="PF17034">
    <property type="entry name" value="zinc_ribbon_16"/>
    <property type="match status" value="1"/>
</dbReference>
<dbReference type="Pfam" id="PF21719">
    <property type="entry name" value="MIOS_a-sol"/>
    <property type="match status" value="1"/>
</dbReference>
<evidence type="ECO:0000259" key="5">
    <source>
        <dbReference type="Pfam" id="PF17034"/>
    </source>
</evidence>
<dbReference type="PANTHER" id="PTHR16453">
    <property type="entry name" value="WD40 DOMAIN-CONTAINING PROTEIN MIO FAMILY MEMBER"/>
    <property type="match status" value="1"/>
</dbReference>
<feature type="compositionally biased region" description="Low complexity" evidence="4">
    <location>
        <begin position="160"/>
        <end position="172"/>
    </location>
</feature>
<dbReference type="GO" id="GO:0005737">
    <property type="term" value="C:cytoplasm"/>
    <property type="evidence" value="ECO:0007669"/>
    <property type="project" value="TreeGrafter"/>
</dbReference>
<evidence type="ECO:0000313" key="7">
    <source>
        <dbReference type="EMBL" id="EMD33754.1"/>
    </source>
</evidence>
<evidence type="ECO:0000256" key="4">
    <source>
        <dbReference type="SAM" id="MobiDB-lite"/>
    </source>
</evidence>
<dbReference type="InterPro" id="IPR031488">
    <property type="entry name" value="Zn_ribbon_mio"/>
</dbReference>
<dbReference type="GO" id="GO:1904263">
    <property type="term" value="P:positive regulation of TORC1 signaling"/>
    <property type="evidence" value="ECO:0007669"/>
    <property type="project" value="TreeGrafter"/>
</dbReference>
<protein>
    <submittedName>
        <fullName evidence="7">Uncharacterized protein</fullName>
    </submittedName>
</protein>
<evidence type="ECO:0000256" key="1">
    <source>
        <dbReference type="ARBA" id="ARBA00009713"/>
    </source>
</evidence>
<dbReference type="Proteomes" id="UP000016930">
    <property type="component" value="Unassembled WGS sequence"/>
</dbReference>
<dbReference type="InterPro" id="IPR001680">
    <property type="entry name" value="WD40_rpt"/>
</dbReference>
<dbReference type="InterPro" id="IPR037593">
    <property type="entry name" value="MIOS/Sea4"/>
</dbReference>
<feature type="domain" description="GATOR2 complex protein MIO zinc-ribbon like" evidence="5">
    <location>
        <begin position="1041"/>
        <end position="1130"/>
    </location>
</feature>
<dbReference type="Gene3D" id="2.130.10.10">
    <property type="entry name" value="YVTN repeat-like/Quinoprotein amine dehydrogenase"/>
    <property type="match status" value="2"/>
</dbReference>
<feature type="region of interest" description="Disordered" evidence="4">
    <location>
        <begin position="156"/>
        <end position="178"/>
    </location>
</feature>
<gene>
    <name evidence="7" type="ORF">CERSUDRAFT_160035</name>
</gene>
<dbReference type="Pfam" id="PF21720">
    <property type="entry name" value="MIOS_WD40"/>
    <property type="match status" value="1"/>
</dbReference>
<evidence type="ECO:0000256" key="2">
    <source>
        <dbReference type="ARBA" id="ARBA00022574"/>
    </source>
</evidence>
<dbReference type="STRING" id="914234.M2PDA3"/>
<dbReference type="CDD" id="cd16691">
    <property type="entry name" value="mRING-H2-C3H3C2_Mio"/>
    <property type="match status" value="1"/>
</dbReference>
<dbReference type="SUPFAM" id="SSF50978">
    <property type="entry name" value="WD40 repeat-like"/>
    <property type="match status" value="1"/>
</dbReference>
<dbReference type="HOGENOM" id="CLU_005843_0_0_1"/>
<dbReference type="InterPro" id="IPR049092">
    <property type="entry name" value="MIOS_a-sol"/>
</dbReference>
<dbReference type="OrthoDB" id="341486at2759"/>
<dbReference type="InterPro" id="IPR036322">
    <property type="entry name" value="WD40_repeat_dom_sf"/>
</dbReference>
<proteinExistence type="inferred from homology"/>
<accession>M2PDA3</accession>
<feature type="region of interest" description="Disordered" evidence="4">
    <location>
        <begin position="468"/>
        <end position="495"/>
    </location>
</feature>
<feature type="non-terminal residue" evidence="7">
    <location>
        <position position="1"/>
    </location>
</feature>
<dbReference type="InterPro" id="IPR015943">
    <property type="entry name" value="WD40/YVTN_repeat-like_dom_sf"/>
</dbReference>
<feature type="region of interest" description="Disordered" evidence="4">
    <location>
        <begin position="318"/>
        <end position="361"/>
    </location>
</feature>
<reference evidence="7 8" key="1">
    <citation type="journal article" date="2012" name="Proc. Natl. Acad. Sci. U.S.A.">
        <title>Comparative genomics of Ceriporiopsis subvermispora and Phanerochaete chrysosporium provide insight into selective ligninolysis.</title>
        <authorList>
            <person name="Fernandez-Fueyo E."/>
            <person name="Ruiz-Duenas F.J."/>
            <person name="Ferreira P."/>
            <person name="Floudas D."/>
            <person name="Hibbett D.S."/>
            <person name="Canessa P."/>
            <person name="Larrondo L.F."/>
            <person name="James T.Y."/>
            <person name="Seelenfreund D."/>
            <person name="Lobos S."/>
            <person name="Polanco R."/>
            <person name="Tello M."/>
            <person name="Honda Y."/>
            <person name="Watanabe T."/>
            <person name="Watanabe T."/>
            <person name="Ryu J.S."/>
            <person name="Kubicek C.P."/>
            <person name="Schmoll M."/>
            <person name="Gaskell J."/>
            <person name="Hammel K.E."/>
            <person name="St John F.J."/>
            <person name="Vanden Wymelenberg A."/>
            <person name="Sabat G."/>
            <person name="Splinter BonDurant S."/>
            <person name="Syed K."/>
            <person name="Yadav J.S."/>
            <person name="Doddapaneni H."/>
            <person name="Subramanian V."/>
            <person name="Lavin J.L."/>
            <person name="Oguiza J.A."/>
            <person name="Perez G."/>
            <person name="Pisabarro A.G."/>
            <person name="Ramirez L."/>
            <person name="Santoyo F."/>
            <person name="Master E."/>
            <person name="Coutinho P.M."/>
            <person name="Henrissat B."/>
            <person name="Lombard V."/>
            <person name="Magnuson J.K."/>
            <person name="Kuees U."/>
            <person name="Hori C."/>
            <person name="Igarashi K."/>
            <person name="Samejima M."/>
            <person name="Held B.W."/>
            <person name="Barry K.W."/>
            <person name="LaButti K.M."/>
            <person name="Lapidus A."/>
            <person name="Lindquist E.A."/>
            <person name="Lucas S.M."/>
            <person name="Riley R."/>
            <person name="Salamov A.A."/>
            <person name="Hoffmeister D."/>
            <person name="Schwenk D."/>
            <person name="Hadar Y."/>
            <person name="Yarden O."/>
            <person name="de Vries R.P."/>
            <person name="Wiebenga A."/>
            <person name="Stenlid J."/>
            <person name="Eastwood D."/>
            <person name="Grigoriev I.V."/>
            <person name="Berka R.M."/>
            <person name="Blanchette R.A."/>
            <person name="Kersten P."/>
            <person name="Martinez A.T."/>
            <person name="Vicuna R."/>
            <person name="Cullen D."/>
        </authorList>
    </citation>
    <scope>NUCLEOTIDE SEQUENCE [LARGE SCALE GENOMIC DNA]</scope>
    <source>
        <strain evidence="7 8">B</strain>
    </source>
</reference>
<feature type="region of interest" description="Disordered" evidence="4">
    <location>
        <begin position="717"/>
        <end position="737"/>
    </location>
</feature>
<evidence type="ECO:0000259" key="6">
    <source>
        <dbReference type="Pfam" id="PF21719"/>
    </source>
</evidence>
<dbReference type="AlphaFoldDB" id="M2PDA3"/>
<dbReference type="SMART" id="SM00320">
    <property type="entry name" value="WD40"/>
    <property type="match status" value="4"/>
</dbReference>